<dbReference type="PANTHER" id="PTHR48043">
    <property type="entry name" value="EG:EG0003.4 PROTEIN-RELATED"/>
    <property type="match status" value="1"/>
</dbReference>
<dbReference type="Proteomes" id="UP000070444">
    <property type="component" value="Unassembled WGS sequence"/>
</dbReference>
<dbReference type="InterPro" id="IPR002213">
    <property type="entry name" value="UDP_glucos_trans"/>
</dbReference>
<evidence type="ECO:0000313" key="6">
    <source>
        <dbReference type="Proteomes" id="UP000070444"/>
    </source>
</evidence>
<dbReference type="CDD" id="cd03784">
    <property type="entry name" value="GT1_Gtf-like"/>
    <property type="match status" value="1"/>
</dbReference>
<keyword evidence="3" id="KW-1133">Transmembrane helix</keyword>
<organism evidence="5 6">
    <name type="scientific">Conidiobolus coronatus (strain ATCC 28846 / CBS 209.66 / NRRL 28638)</name>
    <name type="common">Delacroixia coronata</name>
    <dbReference type="NCBI Taxonomy" id="796925"/>
    <lineage>
        <taxon>Eukaryota</taxon>
        <taxon>Fungi</taxon>
        <taxon>Fungi incertae sedis</taxon>
        <taxon>Zoopagomycota</taxon>
        <taxon>Entomophthoromycotina</taxon>
        <taxon>Entomophthoromycetes</taxon>
        <taxon>Entomophthorales</taxon>
        <taxon>Ancylistaceae</taxon>
        <taxon>Conidiobolus</taxon>
    </lineage>
</organism>
<proteinExistence type="predicted"/>
<feature type="signal peptide" evidence="4">
    <location>
        <begin position="1"/>
        <end position="21"/>
    </location>
</feature>
<reference evidence="5 6" key="1">
    <citation type="journal article" date="2015" name="Genome Biol. Evol.">
        <title>Phylogenomic analyses indicate that early fungi evolved digesting cell walls of algal ancestors of land plants.</title>
        <authorList>
            <person name="Chang Y."/>
            <person name="Wang S."/>
            <person name="Sekimoto S."/>
            <person name="Aerts A.L."/>
            <person name="Choi C."/>
            <person name="Clum A."/>
            <person name="LaButti K.M."/>
            <person name="Lindquist E.A."/>
            <person name="Yee Ngan C."/>
            <person name="Ohm R.A."/>
            <person name="Salamov A.A."/>
            <person name="Grigoriev I.V."/>
            <person name="Spatafora J.W."/>
            <person name="Berbee M.L."/>
        </authorList>
    </citation>
    <scope>NUCLEOTIDE SEQUENCE [LARGE SCALE GENOMIC DNA]</scope>
    <source>
        <strain evidence="5 6">NRRL 28638</strain>
    </source>
</reference>
<keyword evidence="2 5" id="KW-0808">Transferase</keyword>
<dbReference type="Pfam" id="PF00201">
    <property type="entry name" value="UDPGT"/>
    <property type="match status" value="1"/>
</dbReference>
<feature type="chain" id="PRO_5007294702" evidence="4">
    <location>
        <begin position="22"/>
        <end position="566"/>
    </location>
</feature>
<dbReference type="OrthoDB" id="5593521at2759"/>
<keyword evidence="3" id="KW-0812">Transmembrane</keyword>
<name>A0A137PC33_CONC2</name>
<keyword evidence="4" id="KW-0732">Signal</keyword>
<dbReference type="Gene3D" id="3.40.50.2000">
    <property type="entry name" value="Glycogen Phosphorylase B"/>
    <property type="match status" value="2"/>
</dbReference>
<dbReference type="InterPro" id="IPR050271">
    <property type="entry name" value="UDP-glycosyltransferase"/>
</dbReference>
<evidence type="ECO:0000313" key="5">
    <source>
        <dbReference type="EMBL" id="KXN72560.1"/>
    </source>
</evidence>
<gene>
    <name evidence="5" type="ORF">CONCODRAFT_77741</name>
</gene>
<feature type="transmembrane region" description="Helical" evidence="3">
    <location>
        <begin position="525"/>
        <end position="548"/>
    </location>
</feature>
<sequence length="566" mass="63903">MKWFNRLKPLIFSILLSSTIANTDVADLDELYATPKTIVLCSMLGGKSHIKYMLEISKTLADRGHHIIYASSEDQTQWARPYNFTEYSFGPNPVSDELNRQVTQSLSMDTLSLDTINILTHAGTIINYHMVFEGLVKLFKQQKVGLVVCDFLVIACMDAASHMNVTVAGSFPSFGYVGSSQTTYISNRFDISAPTTTNLNFFQRFNSVIVIPLAMQIHHITVCYKLNALRKQVNVPPLYGNTWKGLDKSVIFVDTFYGFDAARPLPPLIQPVGPILPESYPPLTSELKEFFEIHNRVMYIAFGTIVYLDKGQITSILEGILISLRDGIIDGVIWSLVSTRSDQFPNLIKSPNGSLIDPSFIFENLHPHIKIMSYTPQYAILKNENTKLFVSHCGIESSFEAMYLGKPILAIPFFGDQLTNAGNLVEAGVALSLDRYKFTVQSFVNRIKQILVEDLDVFIKNTEKLRHVTYVASKNRYVAADLIEKIAFFSHSDIFQALPQGTLSHWVTADKFSGKDWLRTTNWDVYIVAYTLLILFIYGTLRVFSIILSKIFLNRPAPHPTKLKKK</sequence>
<keyword evidence="6" id="KW-1185">Reference proteome</keyword>
<dbReference type="GO" id="GO:0008194">
    <property type="term" value="F:UDP-glycosyltransferase activity"/>
    <property type="evidence" value="ECO:0007669"/>
    <property type="project" value="InterPro"/>
</dbReference>
<keyword evidence="1" id="KW-0328">Glycosyltransferase</keyword>
<keyword evidence="3" id="KW-0472">Membrane</keyword>
<dbReference type="EMBL" id="KQ964451">
    <property type="protein sequence ID" value="KXN72560.1"/>
    <property type="molecule type" value="Genomic_DNA"/>
</dbReference>
<dbReference type="SUPFAM" id="SSF53756">
    <property type="entry name" value="UDP-Glycosyltransferase/glycogen phosphorylase"/>
    <property type="match status" value="1"/>
</dbReference>
<evidence type="ECO:0000256" key="1">
    <source>
        <dbReference type="ARBA" id="ARBA00022676"/>
    </source>
</evidence>
<accession>A0A137PC33</accession>
<evidence type="ECO:0000256" key="4">
    <source>
        <dbReference type="SAM" id="SignalP"/>
    </source>
</evidence>
<protein>
    <submittedName>
        <fullName evidence="5">Glycosyltransferase family 1 protein</fullName>
    </submittedName>
</protein>
<evidence type="ECO:0000256" key="2">
    <source>
        <dbReference type="ARBA" id="ARBA00022679"/>
    </source>
</evidence>
<dbReference type="AlphaFoldDB" id="A0A137PC33"/>
<evidence type="ECO:0000256" key="3">
    <source>
        <dbReference type="SAM" id="Phobius"/>
    </source>
</evidence>
<dbReference type="OMA" id="HASMYDR"/>
<dbReference type="PANTHER" id="PTHR48043:SF145">
    <property type="entry name" value="FI06409P-RELATED"/>
    <property type="match status" value="1"/>
</dbReference>